<evidence type="ECO:0000313" key="3">
    <source>
        <dbReference type="Proteomes" id="UP000718451"/>
    </source>
</evidence>
<dbReference type="Pfam" id="PF13649">
    <property type="entry name" value="Methyltransf_25"/>
    <property type="match status" value="1"/>
</dbReference>
<sequence>MKDLIKFSIGSFLVWLRPQKAENLIEQGLTIMGDDDFSRSERLMRFVILKKAEKKENHDEMAEIQRRYWVNKGAAYFEAFSDQFKNVFLPHYSVLFDELAEKLEAETENFDTLVEIGTGNGKVLEYCATKFGKVQRFVGLDLSEEQIEINKTKYAHNKKLEFYAEDGIEWITQNCGTNTIFITVGGVLEYFPQEVLAKFLSHLNGLGPTYLATIETNGLDHNFDENPDSQPYGEERSFSHNHKKMYPEAGFKLWHHSKYYPKSRHHYFTLLGAKNF</sequence>
<dbReference type="InterPro" id="IPR041698">
    <property type="entry name" value="Methyltransf_25"/>
</dbReference>
<feature type="domain" description="Methyltransferase" evidence="1">
    <location>
        <begin position="114"/>
        <end position="203"/>
    </location>
</feature>
<keyword evidence="2" id="KW-0808">Transferase</keyword>
<evidence type="ECO:0000259" key="1">
    <source>
        <dbReference type="Pfam" id="PF13649"/>
    </source>
</evidence>
<dbReference type="RefSeq" id="WP_168552206.1">
    <property type="nucleotide sequence ID" value="NZ_JAAWWL010000002.1"/>
</dbReference>
<dbReference type="SUPFAM" id="SSF53335">
    <property type="entry name" value="S-adenosyl-L-methionine-dependent methyltransferases"/>
    <property type="match status" value="1"/>
</dbReference>
<keyword evidence="3" id="KW-1185">Reference proteome</keyword>
<dbReference type="GO" id="GO:0032259">
    <property type="term" value="P:methylation"/>
    <property type="evidence" value="ECO:0007669"/>
    <property type="project" value="UniProtKB-KW"/>
</dbReference>
<evidence type="ECO:0000313" key="2">
    <source>
        <dbReference type="EMBL" id="NKI31974.1"/>
    </source>
</evidence>
<keyword evidence="2" id="KW-0489">Methyltransferase</keyword>
<organism evidence="2 3">
    <name type="scientific">Croceivirga thetidis</name>
    <dbReference type="NCBI Taxonomy" id="2721623"/>
    <lineage>
        <taxon>Bacteria</taxon>
        <taxon>Pseudomonadati</taxon>
        <taxon>Bacteroidota</taxon>
        <taxon>Flavobacteriia</taxon>
        <taxon>Flavobacteriales</taxon>
        <taxon>Flavobacteriaceae</taxon>
        <taxon>Croceivirga</taxon>
    </lineage>
</organism>
<dbReference type="Proteomes" id="UP000718451">
    <property type="component" value="Unassembled WGS sequence"/>
</dbReference>
<proteinExistence type="predicted"/>
<protein>
    <submittedName>
        <fullName evidence="2">Class I SAM-dependent methyltransferase</fullName>
    </submittedName>
</protein>
<dbReference type="Gene3D" id="3.40.50.150">
    <property type="entry name" value="Vaccinia Virus protein VP39"/>
    <property type="match status" value="1"/>
</dbReference>
<gene>
    <name evidence="2" type="ORF">HCU67_08455</name>
</gene>
<dbReference type="InterPro" id="IPR029063">
    <property type="entry name" value="SAM-dependent_MTases_sf"/>
</dbReference>
<reference evidence="2 3" key="1">
    <citation type="submission" date="2020-04" db="EMBL/GenBank/DDBJ databases">
        <authorList>
            <person name="Yoon J."/>
        </authorList>
    </citation>
    <scope>NUCLEOTIDE SEQUENCE [LARGE SCALE GENOMIC DNA]</scope>
    <source>
        <strain evidence="2 3">DJ-13</strain>
    </source>
</reference>
<comment type="caution">
    <text evidence="2">The sequence shown here is derived from an EMBL/GenBank/DDBJ whole genome shotgun (WGS) entry which is preliminary data.</text>
</comment>
<accession>A0ABX1GQ06</accession>
<dbReference type="GO" id="GO:0008168">
    <property type="term" value="F:methyltransferase activity"/>
    <property type="evidence" value="ECO:0007669"/>
    <property type="project" value="UniProtKB-KW"/>
</dbReference>
<name>A0ABX1GQ06_9FLAO</name>
<dbReference type="EMBL" id="JAAWWL010000002">
    <property type="protein sequence ID" value="NKI31974.1"/>
    <property type="molecule type" value="Genomic_DNA"/>
</dbReference>